<dbReference type="InterPro" id="IPR021508">
    <property type="entry name" value="Gp17-like"/>
</dbReference>
<dbReference type="AlphaFoldDB" id="A0A5D9DFU1"/>
<comment type="caution">
    <text evidence="1">The sequence shown here is derived from an EMBL/GenBank/DDBJ whole genome shotgun (WGS) entry which is preliminary data.</text>
</comment>
<reference evidence="1 2" key="1">
    <citation type="submission" date="2019-08" db="EMBL/GenBank/DDBJ databases">
        <title>Draft Genome Sequence of Halomonas eurihalina Isolated from Preserved Hide-surface.</title>
        <authorList>
            <person name="Hussain S.A."/>
            <person name="Xu A."/>
            <person name="Sarker M."/>
            <person name="Sommers C."/>
        </authorList>
    </citation>
    <scope>NUCLEOTIDE SEQUENCE [LARGE SCALE GENOMIC DNA]</scope>
    <source>
        <strain evidence="1 2">MS1</strain>
    </source>
</reference>
<dbReference type="OrthoDB" id="5739856at2"/>
<dbReference type="EMBL" id="VTPU01000001">
    <property type="protein sequence ID" value="TZG41641.1"/>
    <property type="molecule type" value="Genomic_DNA"/>
</dbReference>
<accession>A0A5D9DFU1</accession>
<organism evidence="1 2">
    <name type="scientific">Halomonas eurihalina</name>
    <dbReference type="NCBI Taxonomy" id="42566"/>
    <lineage>
        <taxon>Bacteria</taxon>
        <taxon>Pseudomonadati</taxon>
        <taxon>Pseudomonadota</taxon>
        <taxon>Gammaproteobacteria</taxon>
        <taxon>Oceanospirillales</taxon>
        <taxon>Halomonadaceae</taxon>
        <taxon>Halomonas</taxon>
    </lineage>
</organism>
<gene>
    <name evidence="1" type="ORF">FZZ93_01080</name>
</gene>
<keyword evidence="2" id="KW-1185">Reference proteome</keyword>
<name>A0A5D9DFU1_HALER</name>
<dbReference type="Pfam" id="PF11367">
    <property type="entry name" value="Tail_completion_gp17"/>
    <property type="match status" value="1"/>
</dbReference>
<proteinExistence type="predicted"/>
<evidence type="ECO:0000313" key="1">
    <source>
        <dbReference type="EMBL" id="TZG41641.1"/>
    </source>
</evidence>
<protein>
    <submittedName>
        <fullName evidence="1">DUF3168 domain-containing protein</fullName>
    </submittedName>
</protein>
<evidence type="ECO:0000313" key="2">
    <source>
        <dbReference type="Proteomes" id="UP000324260"/>
    </source>
</evidence>
<sequence>MQPPIFSVCAADAAVTAQLGTNPTRLWPFGEAPQDGVLPYAVWQIIPGGAPENFLADRPDIDSFTLQVDVYANSDASVNDVTQALRDAIERHAYIVRWGAQDTSPETGHRHISFDVDWMVHR</sequence>
<dbReference type="Proteomes" id="UP000324260">
    <property type="component" value="Unassembled WGS sequence"/>
</dbReference>